<dbReference type="InterPro" id="IPR002299">
    <property type="entry name" value="Porin_Neis"/>
</dbReference>
<protein>
    <recommendedName>
        <fullName evidence="12">Porin domain-containing protein</fullName>
    </recommendedName>
</protein>
<dbReference type="PRINTS" id="PR00182">
    <property type="entry name" value="ECOLNEIPORIN"/>
</dbReference>
<dbReference type="PANTHER" id="PTHR34501:SF9">
    <property type="entry name" value="MAJOR OUTER MEMBRANE PROTEIN P.IA"/>
    <property type="match status" value="1"/>
</dbReference>
<keyword evidence="3" id="KW-0813">Transport</keyword>
<keyword evidence="4" id="KW-1134">Transmembrane beta strand</keyword>
<evidence type="ECO:0000256" key="2">
    <source>
        <dbReference type="ARBA" id="ARBA00011233"/>
    </source>
</evidence>
<dbReference type="RefSeq" id="WP_110187759.1">
    <property type="nucleotide sequence ID" value="NZ_CP177354.1"/>
</dbReference>
<keyword evidence="5" id="KW-0812">Transmembrane</keyword>
<name>A0ABX5LW05_9GAMM</name>
<evidence type="ECO:0000259" key="12">
    <source>
        <dbReference type="Pfam" id="PF13609"/>
    </source>
</evidence>
<evidence type="ECO:0000256" key="6">
    <source>
        <dbReference type="ARBA" id="ARBA00022729"/>
    </source>
</evidence>
<organism evidence="13 14">
    <name type="scientific">Pokkaliibacter plantistimulans</name>
    <dbReference type="NCBI Taxonomy" id="1635171"/>
    <lineage>
        <taxon>Bacteria</taxon>
        <taxon>Pseudomonadati</taxon>
        <taxon>Pseudomonadota</taxon>
        <taxon>Gammaproteobacteria</taxon>
        <taxon>Oceanospirillales</taxon>
        <taxon>Balneatrichaceae</taxon>
        <taxon>Pokkaliibacter</taxon>
    </lineage>
</organism>
<evidence type="ECO:0000256" key="1">
    <source>
        <dbReference type="ARBA" id="ARBA00004571"/>
    </source>
</evidence>
<comment type="subunit">
    <text evidence="2">Homotrimer.</text>
</comment>
<keyword evidence="6 11" id="KW-0732">Signal</keyword>
<keyword evidence="9" id="KW-0472">Membrane</keyword>
<evidence type="ECO:0000256" key="11">
    <source>
        <dbReference type="SAM" id="SignalP"/>
    </source>
</evidence>
<evidence type="ECO:0000313" key="14">
    <source>
        <dbReference type="Proteomes" id="UP000248090"/>
    </source>
</evidence>
<evidence type="ECO:0000256" key="8">
    <source>
        <dbReference type="ARBA" id="ARBA00023114"/>
    </source>
</evidence>
<evidence type="ECO:0000256" key="5">
    <source>
        <dbReference type="ARBA" id="ARBA00022692"/>
    </source>
</evidence>
<evidence type="ECO:0000256" key="10">
    <source>
        <dbReference type="ARBA" id="ARBA00023237"/>
    </source>
</evidence>
<dbReference type="InterPro" id="IPR033900">
    <property type="entry name" value="Gram_neg_porin_domain"/>
</dbReference>
<feature type="domain" description="Porin" evidence="12">
    <location>
        <begin position="7"/>
        <end position="323"/>
    </location>
</feature>
<dbReference type="Gene3D" id="2.40.160.10">
    <property type="entry name" value="Porin"/>
    <property type="match status" value="1"/>
</dbReference>
<dbReference type="SUPFAM" id="SSF56935">
    <property type="entry name" value="Porins"/>
    <property type="match status" value="1"/>
</dbReference>
<evidence type="ECO:0000256" key="3">
    <source>
        <dbReference type="ARBA" id="ARBA00022448"/>
    </source>
</evidence>
<dbReference type="InterPro" id="IPR050298">
    <property type="entry name" value="Gram-neg_bact_OMP"/>
</dbReference>
<evidence type="ECO:0000256" key="9">
    <source>
        <dbReference type="ARBA" id="ARBA00023136"/>
    </source>
</evidence>
<keyword evidence="7" id="KW-0406">Ion transport</keyword>
<evidence type="ECO:0000313" key="13">
    <source>
        <dbReference type="EMBL" id="PXF30837.1"/>
    </source>
</evidence>
<keyword evidence="8" id="KW-0626">Porin</keyword>
<dbReference type="PANTHER" id="PTHR34501">
    <property type="entry name" value="PROTEIN YDDL-RELATED"/>
    <property type="match status" value="1"/>
</dbReference>
<dbReference type="CDD" id="cd00342">
    <property type="entry name" value="gram_neg_porins"/>
    <property type="match status" value="1"/>
</dbReference>
<dbReference type="Proteomes" id="UP000248090">
    <property type="component" value="Unassembled WGS sequence"/>
</dbReference>
<dbReference type="PRINTS" id="PR00184">
    <property type="entry name" value="NEISSPPORIN"/>
</dbReference>
<evidence type="ECO:0000256" key="7">
    <source>
        <dbReference type="ARBA" id="ARBA00023065"/>
    </source>
</evidence>
<comment type="caution">
    <text evidence="13">The sequence shown here is derived from an EMBL/GenBank/DDBJ whole genome shotgun (WGS) entry which is preliminary data.</text>
</comment>
<keyword evidence="14" id="KW-1185">Reference proteome</keyword>
<reference evidence="13 14" key="1">
    <citation type="submission" date="2015-03" db="EMBL/GenBank/DDBJ databases">
        <authorList>
            <person name="Krishnan R."/>
            <person name="Midha S."/>
            <person name="Patil P.B."/>
            <person name="Rameshkumar N."/>
        </authorList>
    </citation>
    <scope>NUCLEOTIDE SEQUENCE [LARGE SCALE GENOMIC DNA]</scope>
    <source>
        <strain evidence="13 14">L1E11</strain>
    </source>
</reference>
<feature type="chain" id="PRO_5046916188" description="Porin domain-containing protein" evidence="11">
    <location>
        <begin position="23"/>
        <end position="337"/>
    </location>
</feature>
<comment type="subcellular location">
    <subcellularLocation>
        <location evidence="1">Cell outer membrane</location>
        <topology evidence="1">Multi-pass membrane protein</topology>
    </subcellularLocation>
</comment>
<feature type="signal peptide" evidence="11">
    <location>
        <begin position="1"/>
        <end position="22"/>
    </location>
</feature>
<sequence length="337" mass="36167">MKKSIIALAVAGALAAPAVSMADATLYGRLHFQMQFVKDQDMNIANAGHRLGVKGESEMDSGLTAFYQIETEYQNDRSGTSSSGTVDANLKVRLANAGVKGDFGKVTVGRQSNPYSDIYVSDIFEYNSGVFENESFRMGNAVSYATPDLSGFGASLSFVADGTHKATVDTGAVDADGNAITTTDSTDNYNKDVDAYILGAHYEANGFYAAAAYKTAKYEKQHSDSLSYSDSMDSYGLGLSYTVNNFLAAAYWEKTKTDNANDSVKNWDLAASYTMDKTTFGLAYGQSKTESEDAAKRTMVGVYQNLGGGADVYAEYGAYNEKAGDGDNVVVGYRVKF</sequence>
<dbReference type="InterPro" id="IPR023614">
    <property type="entry name" value="Porin_dom_sf"/>
</dbReference>
<keyword evidence="10" id="KW-0998">Cell outer membrane</keyword>
<proteinExistence type="predicted"/>
<dbReference type="EMBL" id="LAPT01000062">
    <property type="protein sequence ID" value="PXF30837.1"/>
    <property type="molecule type" value="Genomic_DNA"/>
</dbReference>
<accession>A0ABX5LW05</accession>
<gene>
    <name evidence="13" type="ORF">WH50_13275</name>
</gene>
<dbReference type="Pfam" id="PF13609">
    <property type="entry name" value="Porin_4"/>
    <property type="match status" value="1"/>
</dbReference>
<dbReference type="InterPro" id="IPR001702">
    <property type="entry name" value="Porin_Gram-ve"/>
</dbReference>
<evidence type="ECO:0000256" key="4">
    <source>
        <dbReference type="ARBA" id="ARBA00022452"/>
    </source>
</evidence>